<evidence type="ECO:0000256" key="7">
    <source>
        <dbReference type="SAM" id="MobiDB-lite"/>
    </source>
</evidence>
<keyword evidence="5 6" id="KW-0472">Membrane</keyword>
<dbReference type="PANTHER" id="PTHR39083:SF1">
    <property type="entry name" value="CYCLIC DI-GMP-BINDING PROTEIN"/>
    <property type="match status" value="1"/>
</dbReference>
<feature type="signal peptide" evidence="6">
    <location>
        <begin position="1"/>
        <end position="24"/>
    </location>
</feature>
<keyword evidence="3 6" id="KW-0812">Transmembrane</keyword>
<feature type="chain" id="PRO_5015211805" description="Cyclic di-GMP-binding protein" evidence="6">
    <location>
        <begin position="25"/>
        <end position="786"/>
    </location>
</feature>
<evidence type="ECO:0000256" key="3">
    <source>
        <dbReference type="ARBA" id="ARBA00022692"/>
    </source>
</evidence>
<keyword evidence="2 6" id="KW-1003">Cell membrane</keyword>
<sequence>MKRRLAPLLVALLCVLSGAGPAMAQSSPFDMSDERPEEPAPVPQQPAAPPPAGQTPAAQAPSPAQPPATVEEARPFQRFVSPFERLTLAGETARRAWSIYLTPEEAAAGNRLSIGYQNAIFVAPEASRLRVSINGAMLVDEAIASPDTVSDLASDIAPGLLKPGYNLIQFEASMRHRTDCSISSTYDLWTEIATARTFLQFSDPDAGQMRRLEDFRALGVDATGSTRFTIVVPATEMASATEPLVQLAQGLSLMAAMPNQSVRVVSELPQAMGPGEAVVLLGPAGSLRRLVPQLPDQAGSAATLDFLPGIVEGGTVMLVTGAGWSDVNAAIRQITAPSERAVSVIRTVLSYNGWIYPEAPFVLGDSSISLATLGVATSEFSGRRFNTEFNIGIPSDFYAEAYGEARLVLDAAYSRDILPGSHLDVYVNGNIATTVPLGAGSGAILRQVPVNVTMRHFRPGLNRVAIEVVLLTASDAVCAPGASAGNDVRFALFDTSTFDIPNFARIGTRPNLAALGGTGFPYNRLTEPLPVIMDRGSRETLAATATLVSRLAQAAGRVIPIDTTIPITSLSNRNALFVSTLPQVPVGVLAAVGIAEQARVSGGDTTGQSAASAGTVAAMNRWSSEVGTNWLHPVERLREWLSETFDLSFDALRLLPSDDAPYMPAPGVSFILAQGASPGGDAAWTLATAATDEDMLTGIDRLVRSDGWSELTGRLMNYTASTDSYANVPVSNVEFFQTQPLSYSNLRLVAANALSENILLYAAMLILFSIILGVATTWLTKRLGRH</sequence>
<evidence type="ECO:0000256" key="4">
    <source>
        <dbReference type="ARBA" id="ARBA00022989"/>
    </source>
</evidence>
<keyword evidence="4 6" id="KW-1133">Transmembrane helix</keyword>
<evidence type="ECO:0000256" key="6">
    <source>
        <dbReference type="RuleBase" id="RU365021"/>
    </source>
</evidence>
<dbReference type="PANTHER" id="PTHR39083">
    <property type="entry name" value="CYCLIC DI-GMP-BINDING PROTEIN"/>
    <property type="match status" value="1"/>
</dbReference>
<comment type="function">
    <text evidence="6">Binds the cellulose synthase activator, bis-(3'-5') cyclic diguanylic acid (c-di-GMP).</text>
</comment>
<dbReference type="Pfam" id="PF03170">
    <property type="entry name" value="BcsB"/>
    <property type="match status" value="1"/>
</dbReference>
<keyword evidence="6" id="KW-0997">Cell inner membrane</keyword>
<proteinExistence type="inferred from homology"/>
<accession>A0A0P0YVA9</accession>
<evidence type="ECO:0000313" key="8">
    <source>
        <dbReference type="EMBL" id="BAT25312.1"/>
    </source>
</evidence>
<protein>
    <recommendedName>
        <fullName evidence="6">Cyclic di-GMP-binding protein</fullName>
    </recommendedName>
    <alternativeName>
        <fullName evidence="6">Cellulose synthase regulatory subunit</fullName>
    </alternativeName>
</protein>
<name>A0A0P0YVA9_9HYPH</name>
<dbReference type="GO" id="GO:0005886">
    <property type="term" value="C:plasma membrane"/>
    <property type="evidence" value="ECO:0007669"/>
    <property type="project" value="UniProtKB-SubCell"/>
</dbReference>
<feature type="transmembrane region" description="Helical" evidence="6">
    <location>
        <begin position="758"/>
        <end position="780"/>
    </location>
</feature>
<keyword evidence="6" id="KW-0973">c-di-GMP</keyword>
<comment type="similarity">
    <text evidence="6">Belongs to the AcsB/BcsB family.</text>
</comment>
<dbReference type="EMBL" id="LC066369">
    <property type="protein sequence ID" value="BAT25312.1"/>
    <property type="molecule type" value="Genomic_DNA"/>
</dbReference>
<keyword evidence="6" id="KW-0135">Cellulose biosynthesis</keyword>
<dbReference type="UniPathway" id="UPA00694"/>
<feature type="region of interest" description="Disordered" evidence="7">
    <location>
        <begin position="23"/>
        <end position="71"/>
    </location>
</feature>
<evidence type="ECO:0000256" key="2">
    <source>
        <dbReference type="ARBA" id="ARBA00022475"/>
    </source>
</evidence>
<feature type="compositionally biased region" description="Pro residues" evidence="7">
    <location>
        <begin position="39"/>
        <end position="53"/>
    </location>
</feature>
<dbReference type="RefSeq" id="WP_060610410.1">
    <property type="nucleotide sequence ID" value="NZ_BBWQ01000025.1"/>
</dbReference>
<dbReference type="GO" id="GO:0006011">
    <property type="term" value="P:UDP-alpha-D-glucose metabolic process"/>
    <property type="evidence" value="ECO:0007669"/>
    <property type="project" value="InterPro"/>
</dbReference>
<dbReference type="GO" id="GO:0030244">
    <property type="term" value="P:cellulose biosynthetic process"/>
    <property type="evidence" value="ECO:0007669"/>
    <property type="project" value="UniProtKB-KW"/>
</dbReference>
<keyword evidence="6" id="KW-0732">Signal</keyword>
<dbReference type="AlphaFoldDB" id="A0A0P0YVA9"/>
<comment type="subcellular location">
    <subcellularLocation>
        <location evidence="6">Cell inner membrane</location>
    </subcellularLocation>
    <subcellularLocation>
        <location evidence="1">Cell membrane</location>
        <topology evidence="1">Single-pass membrane protein</topology>
    </subcellularLocation>
</comment>
<reference evidence="8" key="1">
    <citation type="journal article" date="2015" name="Proc. Natl. Acad. Sci. U.S.A.">
        <title>Bacterial clade with the ribosomal RNA operon on a small plasmid rather than the chromosome.</title>
        <authorList>
            <person name="Anda M."/>
            <person name="Ohtsubo Y."/>
            <person name="Okubo T."/>
            <person name="Sugawara M."/>
            <person name="Nagata Y."/>
            <person name="Tsuda M."/>
            <person name="Minamisawa K."/>
            <person name="Mitsui H."/>
        </authorList>
    </citation>
    <scope>NUCLEOTIDE SEQUENCE</scope>
    <source>
        <strain evidence="8">DSM 21988</strain>
    </source>
</reference>
<organism evidence="8">
    <name type="scientific">Aureimonas altamirensis</name>
    <dbReference type="NCBI Taxonomy" id="370622"/>
    <lineage>
        <taxon>Bacteria</taxon>
        <taxon>Pseudomonadati</taxon>
        <taxon>Pseudomonadota</taxon>
        <taxon>Alphaproteobacteria</taxon>
        <taxon>Hyphomicrobiales</taxon>
        <taxon>Aurantimonadaceae</taxon>
        <taxon>Aureimonas</taxon>
    </lineage>
</organism>
<dbReference type="InterPro" id="IPR018513">
    <property type="entry name" value="Cell_synthase_bac"/>
</dbReference>
<evidence type="ECO:0000256" key="5">
    <source>
        <dbReference type="ARBA" id="ARBA00023136"/>
    </source>
</evidence>
<dbReference type="Gene3D" id="2.60.120.260">
    <property type="entry name" value="Galactose-binding domain-like"/>
    <property type="match status" value="2"/>
</dbReference>
<comment type="pathway">
    <text evidence="6">Glycan metabolism; bacterial cellulose biosynthesis.</text>
</comment>
<comment type="subunit">
    <text evidence="6">Tightly associated with the cellulose synthase catalytic subunit.</text>
</comment>
<evidence type="ECO:0000256" key="1">
    <source>
        <dbReference type="ARBA" id="ARBA00004162"/>
    </source>
</evidence>